<evidence type="ECO:0000313" key="2">
    <source>
        <dbReference type="EMBL" id="KAK9507249.1"/>
    </source>
</evidence>
<comment type="caution">
    <text evidence="2">The sequence shown here is derived from an EMBL/GenBank/DDBJ whole genome shotgun (WGS) entry which is preliminary data.</text>
</comment>
<dbReference type="EMBL" id="JAPXFL010000004">
    <property type="protein sequence ID" value="KAK9507249.1"/>
    <property type="molecule type" value="Genomic_DNA"/>
</dbReference>
<reference evidence="2 3" key="1">
    <citation type="submission" date="2022-12" db="EMBL/GenBank/DDBJ databases">
        <title>Chromosome-level genome assembly of true bugs.</title>
        <authorList>
            <person name="Ma L."/>
            <person name="Li H."/>
        </authorList>
    </citation>
    <scope>NUCLEOTIDE SEQUENCE [LARGE SCALE GENOMIC DNA]</scope>
    <source>
        <strain evidence="2">Lab_2022b</strain>
    </source>
</reference>
<name>A0AAW1DFG1_9HEMI</name>
<proteinExistence type="predicted"/>
<evidence type="ECO:0000313" key="3">
    <source>
        <dbReference type="Proteomes" id="UP001461498"/>
    </source>
</evidence>
<keyword evidence="1" id="KW-0812">Transmembrane</keyword>
<keyword evidence="3" id="KW-1185">Reference proteome</keyword>
<sequence length="244" mass="27603">MLSCSKNCCQVLGKGKGEEERHDNFNAHPNYCIIPGIITNGIMTYGGPAMFLSKRATVPPLLKLFVEEKRSPFDIKSGQMRNTRETVLKNSSRTVANEMLPKWLEEGTIRPDIEFIIKSTSKRSIRREILKEESYSLEDLKEASDMLLPTINSISKYLMIKQICSNANSQPPIFTLILPNTVKDSIKHQQQANNTSCFMTVSRLFKIVKMKLDKTKRRNSILIMVLGAAFVAATSWRLATKMAI</sequence>
<protein>
    <submittedName>
        <fullName evidence="2">Uncharacterized protein</fullName>
    </submittedName>
</protein>
<dbReference type="Proteomes" id="UP001461498">
    <property type="component" value="Unassembled WGS sequence"/>
</dbReference>
<organism evidence="2 3">
    <name type="scientific">Rhynocoris fuscipes</name>
    <dbReference type="NCBI Taxonomy" id="488301"/>
    <lineage>
        <taxon>Eukaryota</taxon>
        <taxon>Metazoa</taxon>
        <taxon>Ecdysozoa</taxon>
        <taxon>Arthropoda</taxon>
        <taxon>Hexapoda</taxon>
        <taxon>Insecta</taxon>
        <taxon>Pterygota</taxon>
        <taxon>Neoptera</taxon>
        <taxon>Paraneoptera</taxon>
        <taxon>Hemiptera</taxon>
        <taxon>Heteroptera</taxon>
        <taxon>Panheteroptera</taxon>
        <taxon>Cimicomorpha</taxon>
        <taxon>Reduviidae</taxon>
        <taxon>Harpactorinae</taxon>
        <taxon>Harpactorini</taxon>
        <taxon>Rhynocoris</taxon>
    </lineage>
</organism>
<keyword evidence="1" id="KW-1133">Transmembrane helix</keyword>
<evidence type="ECO:0000256" key="1">
    <source>
        <dbReference type="SAM" id="Phobius"/>
    </source>
</evidence>
<keyword evidence="1" id="KW-0472">Membrane</keyword>
<gene>
    <name evidence="2" type="ORF">O3M35_007153</name>
</gene>
<feature type="transmembrane region" description="Helical" evidence="1">
    <location>
        <begin position="219"/>
        <end position="239"/>
    </location>
</feature>
<dbReference type="AlphaFoldDB" id="A0AAW1DFG1"/>
<accession>A0AAW1DFG1</accession>